<dbReference type="EMBL" id="SSTE01017321">
    <property type="protein sequence ID" value="KAA0040575.1"/>
    <property type="molecule type" value="Genomic_DNA"/>
</dbReference>
<accession>A0A5A7TGM2</accession>
<feature type="domain" description="Integrase zinc-binding" evidence="1">
    <location>
        <begin position="1"/>
        <end position="33"/>
    </location>
</feature>
<dbReference type="Gene3D" id="1.10.340.70">
    <property type="match status" value="1"/>
</dbReference>
<evidence type="ECO:0000313" key="3">
    <source>
        <dbReference type="EMBL" id="TYK05618.1"/>
    </source>
</evidence>
<reference evidence="4 5" key="1">
    <citation type="submission" date="2019-08" db="EMBL/GenBank/DDBJ databases">
        <title>Draft genome sequences of two oriental melons (Cucumis melo L. var makuwa).</title>
        <authorList>
            <person name="Kwon S.-Y."/>
        </authorList>
    </citation>
    <scope>NUCLEOTIDE SEQUENCE [LARGE SCALE GENOMIC DNA]</scope>
    <source>
        <strain evidence="5">cv. Chang Bougi</strain>
        <strain evidence="4">cv. SW 3</strain>
        <tissue evidence="2">Leaf</tissue>
    </source>
</reference>
<protein>
    <submittedName>
        <fullName evidence="2 3">Integrase</fullName>
    </submittedName>
</protein>
<evidence type="ECO:0000313" key="5">
    <source>
        <dbReference type="Proteomes" id="UP000321947"/>
    </source>
</evidence>
<dbReference type="STRING" id="1194695.A0A5A7TGM2"/>
<organism evidence="2 4">
    <name type="scientific">Cucumis melo var. makuwa</name>
    <name type="common">Oriental melon</name>
    <dbReference type="NCBI Taxonomy" id="1194695"/>
    <lineage>
        <taxon>Eukaryota</taxon>
        <taxon>Viridiplantae</taxon>
        <taxon>Streptophyta</taxon>
        <taxon>Embryophyta</taxon>
        <taxon>Tracheophyta</taxon>
        <taxon>Spermatophyta</taxon>
        <taxon>Magnoliopsida</taxon>
        <taxon>eudicotyledons</taxon>
        <taxon>Gunneridae</taxon>
        <taxon>Pentapetalae</taxon>
        <taxon>rosids</taxon>
        <taxon>fabids</taxon>
        <taxon>Cucurbitales</taxon>
        <taxon>Cucurbitaceae</taxon>
        <taxon>Benincaseae</taxon>
        <taxon>Cucumis</taxon>
    </lineage>
</organism>
<evidence type="ECO:0000259" key="1">
    <source>
        <dbReference type="Pfam" id="PF17921"/>
    </source>
</evidence>
<name>A0A5A7TGM2_CUCMM</name>
<dbReference type="Proteomes" id="UP000321947">
    <property type="component" value="Unassembled WGS sequence"/>
</dbReference>
<dbReference type="Pfam" id="PF17921">
    <property type="entry name" value="Integrase_H2C2"/>
    <property type="match status" value="1"/>
</dbReference>
<comment type="caution">
    <text evidence="2">The sequence shown here is derived from an EMBL/GenBank/DDBJ whole genome shotgun (WGS) entry which is preliminary data.</text>
</comment>
<proteinExistence type="predicted"/>
<sequence length="214" mass="24563">MYRTLKKTYWWPGMEQEIAEYVDRCLICQQVKPVRQRPGGLLNPLRCRRQPGKHFEERVKEEEEEFRGLRLKKIGKSSCNASHCRIWVQLSTSGGFLVFSDALSILEVHKSNQKLCLMNWLRISFSFLLDIESGKSGKWDLRGNRPSLQIGELDKTVIFPLSTFCVLRDNDAVVEIELKVPDQSLGQQGSLEETMSVGFTPSFGLRQQVVREGV</sequence>
<evidence type="ECO:0000313" key="2">
    <source>
        <dbReference type="EMBL" id="KAA0040575.1"/>
    </source>
</evidence>
<dbReference type="EMBL" id="SSTD01013776">
    <property type="protein sequence ID" value="TYK05618.1"/>
    <property type="molecule type" value="Genomic_DNA"/>
</dbReference>
<dbReference type="Proteomes" id="UP000321393">
    <property type="component" value="Unassembled WGS sequence"/>
</dbReference>
<evidence type="ECO:0000313" key="4">
    <source>
        <dbReference type="Proteomes" id="UP000321393"/>
    </source>
</evidence>
<dbReference type="InterPro" id="IPR041588">
    <property type="entry name" value="Integrase_H2C2"/>
</dbReference>
<gene>
    <name evidence="3" type="ORF">E5676_scaffold98G00750</name>
    <name evidence="2" type="ORF">E6C27_scaffold262G001450</name>
</gene>
<dbReference type="OrthoDB" id="1938712at2759"/>
<dbReference type="AlphaFoldDB" id="A0A5A7TGM2"/>